<sequence length="127" mass="15170">MHLHFLNATRNRKAKINGSDEYVAVTGQQQLLKPCISLSKFPFKLWLRQAGQKNMIKQSWLRCRTSHRHRVLFKDGAAQLHQTLDRRTTRNQNQILWMEFRKYLGFRRQDALPHQQSARSTRAGQRW</sequence>
<evidence type="ECO:0000313" key="1">
    <source>
        <dbReference type="EMBL" id="KAK6734530.1"/>
    </source>
</evidence>
<dbReference type="Proteomes" id="UP001303046">
    <property type="component" value="Unassembled WGS sequence"/>
</dbReference>
<accession>A0ABR1C8P2</accession>
<evidence type="ECO:0000313" key="2">
    <source>
        <dbReference type="Proteomes" id="UP001303046"/>
    </source>
</evidence>
<proteinExistence type="predicted"/>
<protein>
    <submittedName>
        <fullName evidence="1">Uncharacterized protein</fullName>
    </submittedName>
</protein>
<dbReference type="EMBL" id="JAVFWL010000002">
    <property type="protein sequence ID" value="KAK6734530.1"/>
    <property type="molecule type" value="Genomic_DNA"/>
</dbReference>
<name>A0ABR1C8P2_NECAM</name>
<keyword evidence="2" id="KW-1185">Reference proteome</keyword>
<comment type="caution">
    <text evidence="1">The sequence shown here is derived from an EMBL/GenBank/DDBJ whole genome shotgun (WGS) entry which is preliminary data.</text>
</comment>
<organism evidence="1 2">
    <name type="scientific">Necator americanus</name>
    <name type="common">Human hookworm</name>
    <dbReference type="NCBI Taxonomy" id="51031"/>
    <lineage>
        <taxon>Eukaryota</taxon>
        <taxon>Metazoa</taxon>
        <taxon>Ecdysozoa</taxon>
        <taxon>Nematoda</taxon>
        <taxon>Chromadorea</taxon>
        <taxon>Rhabditida</taxon>
        <taxon>Rhabditina</taxon>
        <taxon>Rhabditomorpha</taxon>
        <taxon>Strongyloidea</taxon>
        <taxon>Ancylostomatidae</taxon>
        <taxon>Bunostominae</taxon>
        <taxon>Necator</taxon>
    </lineage>
</organism>
<gene>
    <name evidence="1" type="primary">Necator_chrII.g5781</name>
    <name evidence="1" type="ORF">RB195_017988</name>
</gene>
<reference evidence="1 2" key="1">
    <citation type="submission" date="2023-08" db="EMBL/GenBank/DDBJ databases">
        <title>A Necator americanus chromosomal reference genome.</title>
        <authorList>
            <person name="Ilik V."/>
            <person name="Petrzelkova K.J."/>
            <person name="Pardy F."/>
            <person name="Fuh T."/>
            <person name="Niatou-Singa F.S."/>
            <person name="Gouil Q."/>
            <person name="Baker L."/>
            <person name="Ritchie M.E."/>
            <person name="Jex A.R."/>
            <person name="Gazzola D."/>
            <person name="Li H."/>
            <person name="Toshio Fujiwara R."/>
            <person name="Zhan B."/>
            <person name="Aroian R.V."/>
            <person name="Pafco B."/>
            <person name="Schwarz E.M."/>
        </authorList>
    </citation>
    <scope>NUCLEOTIDE SEQUENCE [LARGE SCALE GENOMIC DNA]</scope>
    <source>
        <strain evidence="1 2">Aroian</strain>
        <tissue evidence="1">Whole animal</tissue>
    </source>
</reference>